<dbReference type="EMBL" id="BX571964">
    <property type="protein sequence ID" value="CAE25438.1"/>
    <property type="molecule type" value="Genomic_DNA"/>
</dbReference>
<dbReference type="Pfam" id="PF10134">
    <property type="entry name" value="RPA"/>
    <property type="match status" value="1"/>
</dbReference>
<evidence type="ECO:0000313" key="1">
    <source>
        <dbReference type="EMBL" id="CAE25438.1"/>
    </source>
</evidence>
<protein>
    <submittedName>
        <fullName evidence="1">Replication protein</fullName>
    </submittedName>
</protein>
<dbReference type="eggNOG" id="COG5534">
    <property type="taxonomic scope" value="Bacteria"/>
</dbReference>
<evidence type="ECO:0000313" key="2">
    <source>
        <dbReference type="Proteomes" id="UP000001426"/>
    </source>
</evidence>
<dbReference type="PhylomeDB" id="Q6NDW1"/>
<geneLocation type="plasmid" evidence="1 2">
    <name>pRPA</name>
</geneLocation>
<dbReference type="HOGENOM" id="CLU_050846_3_0_5"/>
<proteinExistence type="predicted"/>
<name>Q6NDW1_RHOPA</name>
<sequence length="398" mass="45146">MPREQFAALSLHEKNDYLQGLAERFAASTGREHEPLDKDALSRLRRYYSRRKFADLELEGKPDTGLNASLRRLSNAIRNADLNQDIEAVLMQEMPQRVLREPPTDDAQLMFFVPTIYDAPIKDDVNLMDVAPFTLGKNVRQGVITYEMKDCLITIEGGAEVGLATVFDYDIFLNMVSYLAEEVRRYRIDDAKGLRPSLPPKMYRPTAAHLLKFSRRASGGRQYQEIEAALRRLSKTSITITNLAGGKRRQVDTRPLIGEHTIISSTNTGKVDQIEIRIPDWVYSSVVRSDKALPLLTLHPDYFLITSGLGRFIYRLARKAAGKDEARYSVAELHKRSGSSREPRKFLFDLKEFVTRTQTFPMPDFDLALEQGKGGPILLMKRRPAMPTTPEVIQLAAN</sequence>
<gene>
    <name evidence="1" type="primary">repA</name>
    <name evidence="1" type="ordered locus">pRPA1</name>
</gene>
<organism evidence="1">
    <name type="scientific">Rhodopseudomonas palustris (strain ATCC BAA-98 / CGA009)</name>
    <dbReference type="NCBI Taxonomy" id="258594"/>
    <lineage>
        <taxon>Bacteria</taxon>
        <taxon>Pseudomonadati</taxon>
        <taxon>Pseudomonadota</taxon>
        <taxon>Alphaproteobacteria</taxon>
        <taxon>Hyphomicrobiales</taxon>
        <taxon>Nitrobacteraceae</taxon>
        <taxon>Rhodopseudomonas</taxon>
    </lineage>
</organism>
<accession>Q6NDW1</accession>
<keyword evidence="1" id="KW-0614">Plasmid</keyword>
<dbReference type="InterPro" id="IPR018777">
    <property type="entry name" value="Replication_initiator_prot_A"/>
</dbReference>
<dbReference type="AlphaFoldDB" id="Q6NDW1"/>
<reference evidence="1" key="1">
    <citation type="journal article" date="2004" name="Nat. Biotechnol.">
        <title>Complete genome sequence of the metabolically versatile photosynthetic bacterium Rhodopseudomonas palustris.</title>
        <authorList>
            <person name="Larimer F.W."/>
            <person name="Chain P."/>
            <person name="Hauser L."/>
            <person name="Lamerdin J."/>
            <person name="Malfatti S."/>
            <person name="Do L."/>
            <person name="Land M.L."/>
            <person name="Pelletier D.A."/>
            <person name="Beatty J.T."/>
            <person name="Lang A.S."/>
            <person name="Tabita F.R."/>
            <person name="Gibson J.L."/>
            <person name="Hanson T.E."/>
            <person name="Bobst C."/>
            <person name="Torres J.L."/>
            <person name="Peres C."/>
            <person name="Harrison F.H."/>
            <person name="Gibson J."/>
            <person name="Harwood C.S."/>
        </authorList>
    </citation>
    <scope>NUCLEOTIDE SEQUENCE [LARGE SCALE GENOMIC DNA]</scope>
    <source>
        <strain>ATCC BAA-98 / CGA009</strain>
        <strain evidence="1">CGA009</strain>
    </source>
</reference>